<dbReference type="GO" id="GO:0005254">
    <property type="term" value="F:chloride channel activity"/>
    <property type="evidence" value="ECO:0007669"/>
    <property type="project" value="InterPro"/>
</dbReference>
<keyword evidence="7 9" id="KW-0472">Membrane</keyword>
<protein>
    <submittedName>
        <fullName evidence="10">Uncharacterized protein</fullName>
    </submittedName>
</protein>
<evidence type="ECO:0000256" key="2">
    <source>
        <dbReference type="ARBA" id="ARBA00022448"/>
    </source>
</evidence>
<feature type="transmembrane region" description="Helical" evidence="9">
    <location>
        <begin position="103"/>
        <end position="122"/>
    </location>
</feature>
<comment type="subcellular location">
    <subcellularLocation>
        <location evidence="1">Cell membrane</location>
        <topology evidence="1">Multi-pass membrane protein</topology>
    </subcellularLocation>
</comment>
<evidence type="ECO:0000256" key="5">
    <source>
        <dbReference type="ARBA" id="ARBA00022989"/>
    </source>
</evidence>
<organism evidence="10 11">
    <name type="scientific">Triparma strigata</name>
    <dbReference type="NCBI Taxonomy" id="1606541"/>
    <lineage>
        <taxon>Eukaryota</taxon>
        <taxon>Sar</taxon>
        <taxon>Stramenopiles</taxon>
        <taxon>Ochrophyta</taxon>
        <taxon>Bolidophyceae</taxon>
        <taxon>Parmales</taxon>
        <taxon>Triparmaceae</taxon>
        <taxon>Triparma</taxon>
    </lineage>
</organism>
<evidence type="ECO:0000256" key="6">
    <source>
        <dbReference type="ARBA" id="ARBA00023065"/>
    </source>
</evidence>
<feature type="transmembrane region" description="Helical" evidence="9">
    <location>
        <begin position="69"/>
        <end position="91"/>
    </location>
</feature>
<keyword evidence="11" id="KW-1185">Reference proteome</keyword>
<comment type="caution">
    <text evidence="10">The sequence shown here is derived from an EMBL/GenBank/DDBJ whole genome shotgun (WGS) entry which is preliminary data.</text>
</comment>
<evidence type="ECO:0000256" key="8">
    <source>
        <dbReference type="SAM" id="MobiDB-lite"/>
    </source>
</evidence>
<dbReference type="PANTHER" id="PTHR33281:SF19">
    <property type="entry name" value="VOLTAGE-DEPENDENT ANION CHANNEL-FORMING PROTEIN YNEE"/>
    <property type="match status" value="1"/>
</dbReference>
<evidence type="ECO:0000313" key="10">
    <source>
        <dbReference type="EMBL" id="GMH81927.1"/>
    </source>
</evidence>
<keyword evidence="4 9" id="KW-0812">Transmembrane</keyword>
<sequence>MEFVTRVPTNPNDGGSQSKEEHPLVAAWNEYYESRKASLRAPSEKAFCGHVKSTSSFLRTTFVGFESRAFGSVLGIFLFLTLYTILITVLYEYYVDTFKVPAQGLNFEFGAVTTTLSFLLVFRMSRAAVRWWDSRSFWGVIIAKSRDLATRVIAMPSTQPETVLALLKEIFLYAVSVRCFLRSTPVIYEDLKGVCEASRVEELNRSKHVFLTVIISMRKLLHKIHAEAAMNTSSMSDSLLLEQHLQIVDTLNGKAGGMERIKNSPLPLVYTTHLRTFLVLYFLWLPWTLLEDFGYYTILTCAISAFVFLGIEGAASDVDMGPYLPDHPNHVDVDALCIAIQRDIQLCIEEYMHVHNKK</sequence>
<name>A0A9W7B112_9STRA</name>
<accession>A0A9W7B112</accession>
<keyword evidence="5 9" id="KW-1133">Transmembrane helix</keyword>
<gene>
    <name evidence="10" type="ORF">TrST_g5839</name>
</gene>
<keyword evidence="2" id="KW-0813">Transport</keyword>
<evidence type="ECO:0000256" key="9">
    <source>
        <dbReference type="SAM" id="Phobius"/>
    </source>
</evidence>
<evidence type="ECO:0000256" key="1">
    <source>
        <dbReference type="ARBA" id="ARBA00004651"/>
    </source>
</evidence>
<feature type="region of interest" description="Disordered" evidence="8">
    <location>
        <begin position="1"/>
        <end position="20"/>
    </location>
</feature>
<evidence type="ECO:0000256" key="4">
    <source>
        <dbReference type="ARBA" id="ARBA00022692"/>
    </source>
</evidence>
<evidence type="ECO:0000256" key="7">
    <source>
        <dbReference type="ARBA" id="ARBA00023136"/>
    </source>
</evidence>
<dbReference type="Proteomes" id="UP001165085">
    <property type="component" value="Unassembled WGS sequence"/>
</dbReference>
<dbReference type="PANTHER" id="PTHR33281">
    <property type="entry name" value="UPF0187 PROTEIN YNEE"/>
    <property type="match status" value="1"/>
</dbReference>
<feature type="transmembrane region" description="Helical" evidence="9">
    <location>
        <begin position="268"/>
        <end position="287"/>
    </location>
</feature>
<reference evidence="11" key="1">
    <citation type="journal article" date="2023" name="Commun. Biol.">
        <title>Genome analysis of Parmales, the sister group of diatoms, reveals the evolutionary specialization of diatoms from phago-mixotrophs to photoautotrophs.</title>
        <authorList>
            <person name="Ban H."/>
            <person name="Sato S."/>
            <person name="Yoshikawa S."/>
            <person name="Yamada K."/>
            <person name="Nakamura Y."/>
            <person name="Ichinomiya M."/>
            <person name="Sato N."/>
            <person name="Blanc-Mathieu R."/>
            <person name="Endo H."/>
            <person name="Kuwata A."/>
            <person name="Ogata H."/>
        </authorList>
    </citation>
    <scope>NUCLEOTIDE SEQUENCE [LARGE SCALE GENOMIC DNA]</scope>
    <source>
        <strain evidence="11">NIES 3701</strain>
    </source>
</reference>
<feature type="compositionally biased region" description="Polar residues" evidence="8">
    <location>
        <begin position="7"/>
        <end position="17"/>
    </location>
</feature>
<feature type="transmembrane region" description="Helical" evidence="9">
    <location>
        <begin position="293"/>
        <end position="311"/>
    </location>
</feature>
<dbReference type="GO" id="GO:0005886">
    <property type="term" value="C:plasma membrane"/>
    <property type="evidence" value="ECO:0007669"/>
    <property type="project" value="UniProtKB-SubCell"/>
</dbReference>
<proteinExistence type="predicted"/>
<dbReference type="EMBL" id="BRXY01000263">
    <property type="protein sequence ID" value="GMH81927.1"/>
    <property type="molecule type" value="Genomic_DNA"/>
</dbReference>
<dbReference type="OrthoDB" id="1368at2759"/>
<evidence type="ECO:0000256" key="3">
    <source>
        <dbReference type="ARBA" id="ARBA00022475"/>
    </source>
</evidence>
<keyword evidence="3" id="KW-1003">Cell membrane</keyword>
<dbReference type="Pfam" id="PF25539">
    <property type="entry name" value="Bestrophin_2"/>
    <property type="match status" value="1"/>
</dbReference>
<dbReference type="AlphaFoldDB" id="A0A9W7B112"/>
<evidence type="ECO:0000313" key="11">
    <source>
        <dbReference type="Proteomes" id="UP001165085"/>
    </source>
</evidence>
<dbReference type="InterPro" id="IPR044669">
    <property type="entry name" value="YneE/VCCN1/2-like"/>
</dbReference>
<keyword evidence="6" id="KW-0406">Ion transport</keyword>